<sequence length="144" mass="15793">MNTSWNATGRGDGQSRNPDHVLLGSHSFDLRSRTLRDSTGGIIVLPGAAAEVLAVLARNLGQPVPEHRLLDEVWPDSTGTTQDLTRCIENIRHALGQDMVQSAPDAGYLLVPPLHVARRPRLWHLVPFALVLLVILAWYAVQPV</sequence>
<evidence type="ECO:0000259" key="5">
    <source>
        <dbReference type="PROSITE" id="PS51755"/>
    </source>
</evidence>
<keyword evidence="4" id="KW-0472">Membrane</keyword>
<reference evidence="6" key="1">
    <citation type="journal article" date="2014" name="Int. J. Syst. Evol. Microbiol.">
        <title>Complete genome sequence of Corynebacterium casei LMG S-19264T (=DSM 44701T), isolated from a smear-ripened cheese.</title>
        <authorList>
            <consortium name="US DOE Joint Genome Institute (JGI-PGF)"/>
            <person name="Walter F."/>
            <person name="Albersmeier A."/>
            <person name="Kalinowski J."/>
            <person name="Ruckert C."/>
        </authorList>
    </citation>
    <scope>NUCLEOTIDE SEQUENCE</scope>
    <source>
        <strain evidence="6">KCTC 42650</strain>
    </source>
</reference>
<dbReference type="PROSITE" id="PS51755">
    <property type="entry name" value="OMPR_PHOB"/>
    <property type="match status" value="1"/>
</dbReference>
<name>A0A8J3GWX5_9RHOB</name>
<evidence type="ECO:0000256" key="1">
    <source>
        <dbReference type="ARBA" id="ARBA00023125"/>
    </source>
</evidence>
<comment type="caution">
    <text evidence="6">The sequence shown here is derived from an EMBL/GenBank/DDBJ whole genome shotgun (WGS) entry which is preliminary data.</text>
</comment>
<evidence type="ECO:0000313" key="7">
    <source>
        <dbReference type="Proteomes" id="UP000626220"/>
    </source>
</evidence>
<keyword evidence="4" id="KW-1133">Transmembrane helix</keyword>
<proteinExistence type="predicted"/>
<dbReference type="Gene3D" id="1.10.10.10">
    <property type="entry name" value="Winged helix-like DNA-binding domain superfamily/Winged helix DNA-binding domain"/>
    <property type="match status" value="1"/>
</dbReference>
<feature type="region of interest" description="Disordered" evidence="3">
    <location>
        <begin position="1"/>
        <end position="21"/>
    </location>
</feature>
<organism evidence="6 7">
    <name type="scientific">Seohaeicola zhoushanensis</name>
    <dbReference type="NCBI Taxonomy" id="1569283"/>
    <lineage>
        <taxon>Bacteria</taxon>
        <taxon>Pseudomonadati</taxon>
        <taxon>Pseudomonadota</taxon>
        <taxon>Alphaproteobacteria</taxon>
        <taxon>Rhodobacterales</taxon>
        <taxon>Roseobacteraceae</taxon>
        <taxon>Seohaeicola</taxon>
    </lineage>
</organism>
<dbReference type="InterPro" id="IPR016032">
    <property type="entry name" value="Sig_transdc_resp-reg_C-effctor"/>
</dbReference>
<evidence type="ECO:0000313" key="6">
    <source>
        <dbReference type="EMBL" id="GHF50908.1"/>
    </source>
</evidence>
<accession>A0A8J3GWX5</accession>
<keyword evidence="1 2" id="KW-0238">DNA-binding</keyword>
<feature type="transmembrane region" description="Helical" evidence="4">
    <location>
        <begin position="122"/>
        <end position="141"/>
    </location>
</feature>
<protein>
    <recommendedName>
        <fullName evidence="5">OmpR/PhoB-type domain-containing protein</fullName>
    </recommendedName>
</protein>
<keyword evidence="4" id="KW-0812">Transmembrane</keyword>
<gene>
    <name evidence="6" type="ORF">GCM10017056_23260</name>
</gene>
<dbReference type="Proteomes" id="UP000626220">
    <property type="component" value="Unassembled WGS sequence"/>
</dbReference>
<dbReference type="GO" id="GO:0000160">
    <property type="term" value="P:phosphorelay signal transduction system"/>
    <property type="evidence" value="ECO:0007669"/>
    <property type="project" value="InterPro"/>
</dbReference>
<feature type="domain" description="OmpR/PhoB-type" evidence="5">
    <location>
        <begin position="18"/>
        <end position="112"/>
    </location>
</feature>
<dbReference type="InterPro" id="IPR036388">
    <property type="entry name" value="WH-like_DNA-bd_sf"/>
</dbReference>
<dbReference type="GO" id="GO:0006355">
    <property type="term" value="P:regulation of DNA-templated transcription"/>
    <property type="evidence" value="ECO:0007669"/>
    <property type="project" value="InterPro"/>
</dbReference>
<evidence type="ECO:0000256" key="3">
    <source>
        <dbReference type="SAM" id="MobiDB-lite"/>
    </source>
</evidence>
<feature type="DNA-binding region" description="OmpR/PhoB-type" evidence="2">
    <location>
        <begin position="18"/>
        <end position="112"/>
    </location>
</feature>
<dbReference type="SMART" id="SM00862">
    <property type="entry name" value="Trans_reg_C"/>
    <property type="match status" value="1"/>
</dbReference>
<dbReference type="RefSeq" id="WP_189680259.1">
    <property type="nucleotide sequence ID" value="NZ_BNCJ01000005.1"/>
</dbReference>
<dbReference type="InterPro" id="IPR001867">
    <property type="entry name" value="OmpR/PhoB-type_DNA-bd"/>
</dbReference>
<dbReference type="AlphaFoldDB" id="A0A8J3GWX5"/>
<keyword evidence="7" id="KW-1185">Reference proteome</keyword>
<dbReference type="GO" id="GO:0003677">
    <property type="term" value="F:DNA binding"/>
    <property type="evidence" value="ECO:0007669"/>
    <property type="project" value="UniProtKB-UniRule"/>
</dbReference>
<dbReference type="Pfam" id="PF00486">
    <property type="entry name" value="Trans_reg_C"/>
    <property type="match status" value="1"/>
</dbReference>
<dbReference type="SUPFAM" id="SSF46894">
    <property type="entry name" value="C-terminal effector domain of the bipartite response regulators"/>
    <property type="match status" value="1"/>
</dbReference>
<reference evidence="6" key="2">
    <citation type="submission" date="2020-09" db="EMBL/GenBank/DDBJ databases">
        <authorList>
            <person name="Sun Q."/>
            <person name="Kim S."/>
        </authorList>
    </citation>
    <scope>NUCLEOTIDE SEQUENCE</scope>
    <source>
        <strain evidence="6">KCTC 42650</strain>
    </source>
</reference>
<dbReference type="EMBL" id="BNCJ01000005">
    <property type="protein sequence ID" value="GHF50908.1"/>
    <property type="molecule type" value="Genomic_DNA"/>
</dbReference>
<evidence type="ECO:0000256" key="2">
    <source>
        <dbReference type="PROSITE-ProRule" id="PRU01091"/>
    </source>
</evidence>
<evidence type="ECO:0000256" key="4">
    <source>
        <dbReference type="SAM" id="Phobius"/>
    </source>
</evidence>